<name>A0A1G9Q3V4_9FIRM</name>
<comment type="similarity">
    <text evidence="1 2">Belongs to the UPF0102 family.</text>
</comment>
<dbReference type="SUPFAM" id="SSF52980">
    <property type="entry name" value="Restriction endonuclease-like"/>
    <property type="match status" value="1"/>
</dbReference>
<dbReference type="GO" id="GO:0003676">
    <property type="term" value="F:nucleic acid binding"/>
    <property type="evidence" value="ECO:0007669"/>
    <property type="project" value="InterPro"/>
</dbReference>
<dbReference type="STRING" id="1121325.SAMN04515677_10527"/>
<sequence length="114" mass="13322">MNNKEKGDLGEAIASKYLEDKGINIIELNYRIKTGEIDIISSLDDEIIFVEVKARTNIRYGYPAEAVNYKKIKKILNTANYYILQNNLHNKKIRFDVIEIYLNEKKINHIENAF</sequence>
<accession>A0A1G9Q3V4</accession>
<dbReference type="EMBL" id="FNGW01000005">
    <property type="protein sequence ID" value="SDM05686.1"/>
    <property type="molecule type" value="Genomic_DNA"/>
</dbReference>
<dbReference type="CDD" id="cd20736">
    <property type="entry name" value="PoNe_Nuclease"/>
    <property type="match status" value="1"/>
</dbReference>
<proteinExistence type="inferred from homology"/>
<reference evidence="3 4" key="1">
    <citation type="submission" date="2016-10" db="EMBL/GenBank/DDBJ databases">
        <authorList>
            <person name="de Groot N.N."/>
        </authorList>
    </citation>
    <scope>NUCLEOTIDE SEQUENCE [LARGE SCALE GENOMIC DNA]</scope>
    <source>
        <strain evidence="3 4">DSM 797</strain>
    </source>
</reference>
<keyword evidence="3" id="KW-0255">Endonuclease</keyword>
<dbReference type="NCBIfam" id="NF009150">
    <property type="entry name" value="PRK12497.1-3"/>
    <property type="match status" value="1"/>
</dbReference>
<dbReference type="NCBIfam" id="TIGR00252">
    <property type="entry name" value="YraN family protein"/>
    <property type="match status" value="1"/>
</dbReference>
<dbReference type="AlphaFoldDB" id="A0A1G9Q3V4"/>
<dbReference type="RefSeq" id="WP_092725969.1">
    <property type="nucleotide sequence ID" value="NZ_FNGW01000005.1"/>
</dbReference>
<gene>
    <name evidence="3" type="ORF">SAMN04515677_10527</name>
</gene>
<keyword evidence="3" id="KW-0378">Hydrolase</keyword>
<dbReference type="Proteomes" id="UP000199068">
    <property type="component" value="Unassembled WGS sequence"/>
</dbReference>
<protein>
    <recommendedName>
        <fullName evidence="2">UPF0102 protein SAMN04515677_10527</fullName>
    </recommendedName>
</protein>
<dbReference type="PANTHER" id="PTHR34039:SF1">
    <property type="entry name" value="UPF0102 PROTEIN YRAN"/>
    <property type="match status" value="1"/>
</dbReference>
<evidence type="ECO:0000256" key="2">
    <source>
        <dbReference type="HAMAP-Rule" id="MF_00048"/>
    </source>
</evidence>
<dbReference type="InterPro" id="IPR011856">
    <property type="entry name" value="tRNA_endonuc-like_dom_sf"/>
</dbReference>
<evidence type="ECO:0000256" key="1">
    <source>
        <dbReference type="ARBA" id="ARBA00006738"/>
    </source>
</evidence>
<keyword evidence="4" id="KW-1185">Reference proteome</keyword>
<dbReference type="InterPro" id="IPR003509">
    <property type="entry name" value="UPF0102_YraN-like"/>
</dbReference>
<dbReference type="GO" id="GO:0004519">
    <property type="term" value="F:endonuclease activity"/>
    <property type="evidence" value="ECO:0007669"/>
    <property type="project" value="UniProtKB-KW"/>
</dbReference>
<dbReference type="PANTHER" id="PTHR34039">
    <property type="entry name" value="UPF0102 PROTEIN YRAN"/>
    <property type="match status" value="1"/>
</dbReference>
<keyword evidence="3" id="KW-0540">Nuclease</keyword>
<evidence type="ECO:0000313" key="4">
    <source>
        <dbReference type="Proteomes" id="UP000199068"/>
    </source>
</evidence>
<dbReference type="InterPro" id="IPR011335">
    <property type="entry name" value="Restrct_endonuc-II-like"/>
</dbReference>
<dbReference type="Gene3D" id="3.40.1350.10">
    <property type="match status" value="1"/>
</dbReference>
<evidence type="ECO:0000313" key="3">
    <source>
        <dbReference type="EMBL" id="SDM05686.1"/>
    </source>
</evidence>
<organism evidence="3 4">
    <name type="scientific">Romboutsia lituseburensis DSM 797</name>
    <dbReference type="NCBI Taxonomy" id="1121325"/>
    <lineage>
        <taxon>Bacteria</taxon>
        <taxon>Bacillati</taxon>
        <taxon>Bacillota</taxon>
        <taxon>Clostridia</taxon>
        <taxon>Peptostreptococcales</taxon>
        <taxon>Peptostreptococcaceae</taxon>
        <taxon>Romboutsia</taxon>
    </lineage>
</organism>
<dbReference type="HAMAP" id="MF_00048">
    <property type="entry name" value="UPF0102"/>
    <property type="match status" value="1"/>
</dbReference>
<dbReference type="Pfam" id="PF02021">
    <property type="entry name" value="UPF0102"/>
    <property type="match status" value="1"/>
</dbReference>